<dbReference type="CDD" id="cd03673">
    <property type="entry name" value="NUDIX_Ap6A_hydrolase"/>
    <property type="match status" value="1"/>
</dbReference>
<name>A0ABP8YWV0_9ACTN</name>
<reference evidence="6" key="1">
    <citation type="journal article" date="2019" name="Int. J. Syst. Evol. Microbiol.">
        <title>The Global Catalogue of Microorganisms (GCM) 10K type strain sequencing project: providing services to taxonomists for standard genome sequencing and annotation.</title>
        <authorList>
            <consortium name="The Broad Institute Genomics Platform"/>
            <consortium name="The Broad Institute Genome Sequencing Center for Infectious Disease"/>
            <person name="Wu L."/>
            <person name="Ma J."/>
        </authorList>
    </citation>
    <scope>NUCLEOTIDE SEQUENCE [LARGE SCALE GENOMIC DNA]</scope>
    <source>
        <strain evidence="6">JCM 18532</strain>
    </source>
</reference>
<comment type="caution">
    <text evidence="5">The sequence shown here is derived from an EMBL/GenBank/DDBJ whole genome shotgun (WGS) entry which is preliminary data.</text>
</comment>
<dbReference type="Proteomes" id="UP001499882">
    <property type="component" value="Unassembled WGS sequence"/>
</dbReference>
<dbReference type="Gene3D" id="3.90.79.10">
    <property type="entry name" value="Nucleoside Triphosphate Pyrophosphohydrolase"/>
    <property type="match status" value="1"/>
</dbReference>
<dbReference type="GO" id="GO:0016787">
    <property type="term" value="F:hydrolase activity"/>
    <property type="evidence" value="ECO:0007669"/>
    <property type="project" value="UniProtKB-KW"/>
</dbReference>
<evidence type="ECO:0000313" key="6">
    <source>
        <dbReference type="Proteomes" id="UP001499882"/>
    </source>
</evidence>
<feature type="domain" description="Nudix hydrolase" evidence="4">
    <location>
        <begin position="4"/>
        <end position="132"/>
    </location>
</feature>
<evidence type="ECO:0000256" key="3">
    <source>
        <dbReference type="RuleBase" id="RU003476"/>
    </source>
</evidence>
<dbReference type="SMART" id="SM00855">
    <property type="entry name" value="PGAM"/>
    <property type="match status" value="1"/>
</dbReference>
<dbReference type="PROSITE" id="PS51462">
    <property type="entry name" value="NUDIX"/>
    <property type="match status" value="1"/>
</dbReference>
<evidence type="ECO:0000259" key="4">
    <source>
        <dbReference type="PROSITE" id="PS51462"/>
    </source>
</evidence>
<organism evidence="5 6">
    <name type="scientific">Nocardioides endophyticus</name>
    <dbReference type="NCBI Taxonomy" id="1353775"/>
    <lineage>
        <taxon>Bacteria</taxon>
        <taxon>Bacillati</taxon>
        <taxon>Actinomycetota</taxon>
        <taxon>Actinomycetes</taxon>
        <taxon>Propionibacteriales</taxon>
        <taxon>Nocardioidaceae</taxon>
        <taxon>Nocardioides</taxon>
    </lineage>
</organism>
<dbReference type="InterPro" id="IPR051325">
    <property type="entry name" value="Nudix_hydrolase_domain"/>
</dbReference>
<evidence type="ECO:0000313" key="5">
    <source>
        <dbReference type="EMBL" id="GAA4739977.1"/>
    </source>
</evidence>
<dbReference type="PANTHER" id="PTHR21340">
    <property type="entry name" value="DIADENOSINE 5,5-P1,P4-TETRAPHOSPHATE PYROPHOSPHOHYDROLASE MUTT"/>
    <property type="match status" value="1"/>
</dbReference>
<dbReference type="SUPFAM" id="SSF55811">
    <property type="entry name" value="Nudix"/>
    <property type="match status" value="1"/>
</dbReference>
<accession>A0ABP8YWV0</accession>
<evidence type="ECO:0000256" key="1">
    <source>
        <dbReference type="ARBA" id="ARBA00005582"/>
    </source>
</evidence>
<proteinExistence type="inferred from homology"/>
<dbReference type="Pfam" id="PF00300">
    <property type="entry name" value="His_Phos_1"/>
    <property type="match status" value="1"/>
</dbReference>
<dbReference type="InterPro" id="IPR015797">
    <property type="entry name" value="NUDIX_hydrolase-like_dom_sf"/>
</dbReference>
<comment type="similarity">
    <text evidence="1 3">Belongs to the Nudix hydrolase family.</text>
</comment>
<dbReference type="PRINTS" id="PR00502">
    <property type="entry name" value="NUDIXFAMILY"/>
</dbReference>
<dbReference type="RefSeq" id="WP_345527161.1">
    <property type="nucleotide sequence ID" value="NZ_BAABKN010000015.1"/>
</dbReference>
<dbReference type="PROSITE" id="PS00893">
    <property type="entry name" value="NUDIX_BOX"/>
    <property type="match status" value="1"/>
</dbReference>
<dbReference type="Gene3D" id="3.40.50.1240">
    <property type="entry name" value="Phosphoglycerate mutase-like"/>
    <property type="match status" value="1"/>
</dbReference>
<dbReference type="PANTHER" id="PTHR21340:SF0">
    <property type="entry name" value="BIS(5'-NUCLEOSYL)-TETRAPHOSPHATASE [ASYMMETRICAL]"/>
    <property type="match status" value="1"/>
</dbReference>
<dbReference type="InterPro" id="IPR029033">
    <property type="entry name" value="His_PPase_superfam"/>
</dbReference>
<dbReference type="CDD" id="cd07067">
    <property type="entry name" value="HP_PGM_like"/>
    <property type="match status" value="1"/>
</dbReference>
<sequence length="286" mass="31371">MATKDVLAAGAVVFRPGKRVLLVHRPRYDDWSFPKGKLDPGEHVTSAAVREVSEETGLHIRLGVPLSSQRYPVTGGRTKQVSYWVGRVVGSDDVSHYRPNAEIDAVEWVPYDAAMDRLSYDYDRATLKEARPQRRRTHAVVVLRHGHARSRKGWRQDDRLRPLVQLGRTQAQQLVPVLAAYDVTRVVSSGSMRCLETVTPYADTTGWSLEIADGVSEEGASPSAVAEVVDGLVAGDEAAVLCTHRPVLPSVLDALGLEDTKLEPGSMLVVHLRQGTVTATELHRTG</sequence>
<dbReference type="InterPro" id="IPR013078">
    <property type="entry name" value="His_Pase_superF_clade-1"/>
</dbReference>
<dbReference type="InterPro" id="IPR020084">
    <property type="entry name" value="NUDIX_hydrolase_CS"/>
</dbReference>
<keyword evidence="2 3" id="KW-0378">Hydrolase</keyword>
<protein>
    <submittedName>
        <fullName evidence="5">NUDIX hydrolase</fullName>
    </submittedName>
</protein>
<dbReference type="SUPFAM" id="SSF53254">
    <property type="entry name" value="Phosphoglycerate mutase-like"/>
    <property type="match status" value="1"/>
</dbReference>
<dbReference type="InterPro" id="IPR000086">
    <property type="entry name" value="NUDIX_hydrolase_dom"/>
</dbReference>
<keyword evidence="6" id="KW-1185">Reference proteome</keyword>
<gene>
    <name evidence="5" type="ORF">GCM10023350_25490</name>
</gene>
<dbReference type="Pfam" id="PF00293">
    <property type="entry name" value="NUDIX"/>
    <property type="match status" value="1"/>
</dbReference>
<evidence type="ECO:0000256" key="2">
    <source>
        <dbReference type="ARBA" id="ARBA00022801"/>
    </source>
</evidence>
<dbReference type="EMBL" id="BAABKN010000015">
    <property type="protein sequence ID" value="GAA4739977.1"/>
    <property type="molecule type" value="Genomic_DNA"/>
</dbReference>
<dbReference type="InterPro" id="IPR020476">
    <property type="entry name" value="Nudix_hydrolase"/>
</dbReference>